<dbReference type="SUPFAM" id="SSF52096">
    <property type="entry name" value="ClpP/crotonase"/>
    <property type="match status" value="1"/>
</dbReference>
<evidence type="ECO:0000313" key="8">
    <source>
        <dbReference type="Proteomes" id="UP000773469"/>
    </source>
</evidence>
<dbReference type="GO" id="GO:0003860">
    <property type="term" value="F:3-hydroxyisobutyryl-CoA hydrolase activity"/>
    <property type="evidence" value="ECO:0007669"/>
    <property type="project" value="UniProtKB-EC"/>
</dbReference>
<organism evidence="6 7">
    <name type="scientific">Shewanella colwelliana</name>
    <name type="common">Alteromonas colwelliana</name>
    <dbReference type="NCBI Taxonomy" id="23"/>
    <lineage>
        <taxon>Bacteria</taxon>
        <taxon>Pseudomonadati</taxon>
        <taxon>Pseudomonadota</taxon>
        <taxon>Gammaproteobacteria</taxon>
        <taxon>Alteromonadales</taxon>
        <taxon>Shewanellaceae</taxon>
        <taxon>Shewanella</taxon>
    </lineage>
</organism>
<dbReference type="Proteomes" id="UP000773469">
    <property type="component" value="Unassembled WGS sequence"/>
</dbReference>
<dbReference type="STRING" id="23.BEL05_16965"/>
<dbReference type="NCBIfam" id="NF004127">
    <property type="entry name" value="PRK05617.1"/>
    <property type="match status" value="1"/>
</dbReference>
<keyword evidence="3" id="KW-0378">Hydrolase</keyword>
<dbReference type="AlphaFoldDB" id="A0A1E5IZF1"/>
<dbReference type="EMBL" id="MCBT01000001">
    <property type="protein sequence ID" value="OEG75905.1"/>
    <property type="molecule type" value="Genomic_DNA"/>
</dbReference>
<reference evidence="5 8" key="2">
    <citation type="submission" date="2021-05" db="EMBL/GenBank/DDBJ databases">
        <title>Molecular characterization for Shewanella algae harboring chromosomal blaOXA-55-like strains isolated from clinical and environment sample.</title>
        <authorList>
            <person name="Ohama Y."/>
            <person name="Aoki K."/>
            <person name="Harada S."/>
            <person name="Moriya K."/>
            <person name="Ishii Y."/>
            <person name="Tateda K."/>
        </authorList>
    </citation>
    <scope>NUCLEOTIDE SEQUENCE [LARGE SCALE GENOMIC DNA]</scope>
    <source>
        <strain evidence="5 8">MBTL60-118</strain>
    </source>
</reference>
<evidence type="ECO:0000256" key="1">
    <source>
        <dbReference type="ARBA" id="ARBA00001709"/>
    </source>
</evidence>
<accession>A0A1E5IZF1</accession>
<protein>
    <recommendedName>
        <fullName evidence="2">3-hydroxyisobutyryl-CoA hydrolase</fullName>
        <ecNumber evidence="2">3.1.2.4</ecNumber>
    </recommendedName>
</protein>
<comment type="caution">
    <text evidence="6">The sequence shown here is derived from an EMBL/GenBank/DDBJ whole genome shotgun (WGS) entry which is preliminary data.</text>
</comment>
<dbReference type="PANTHER" id="PTHR43176">
    <property type="entry name" value="3-HYDROXYISOBUTYRYL-COA HYDROLASE-RELATED"/>
    <property type="match status" value="1"/>
</dbReference>
<dbReference type="OrthoDB" id="9790967at2"/>
<dbReference type="EC" id="3.1.2.4" evidence="2"/>
<dbReference type="InterPro" id="IPR032259">
    <property type="entry name" value="HIBYL-CoA-H"/>
</dbReference>
<sequence length="377" mass="40656">MNSEQTNSVIFQTLGTLSGKQVGVATLNMEKALNALNMEMIQALTKQLTSWAQDDAIAMVVLDGAGEKAFCAGGDVRALFHASKAHSGEISDIATAFFAQEYQLDYLLHTFDKPVLVWGDGIVMGGGLGLMAGASHRVVTERSRIAMPEVTIGLYPDVGGSYFLNRMPGHLGRFLGMTAYNMSGADAHFVGLGNHYLNSHDKEPLFDALASVDWEGDIGANHSKLNALLEAMTGRCAVPLAESTLAVNQSQIDELMSGDLSQVLARASGEKTIEPWLDRALKTLLAGSPLSLCLIDQQSRLGTDMSLEQVFQFELALSCNCCASGDFVEGVRALLIDKDRQPKWQYATVEEVPALAIEKLMASPWSSDEHPLNQLGC</sequence>
<evidence type="ECO:0000256" key="2">
    <source>
        <dbReference type="ARBA" id="ARBA00011915"/>
    </source>
</evidence>
<dbReference type="PANTHER" id="PTHR43176:SF3">
    <property type="entry name" value="3-HYDROXYISOBUTYRYL-COA HYDROLASE, MITOCHONDRIAL"/>
    <property type="match status" value="1"/>
</dbReference>
<dbReference type="InterPro" id="IPR045004">
    <property type="entry name" value="ECH_dom"/>
</dbReference>
<evidence type="ECO:0000313" key="7">
    <source>
        <dbReference type="Proteomes" id="UP000095230"/>
    </source>
</evidence>
<keyword evidence="8" id="KW-1185">Reference proteome</keyword>
<evidence type="ECO:0000313" key="6">
    <source>
        <dbReference type="EMBL" id="OEG75905.1"/>
    </source>
</evidence>
<dbReference type="EMBL" id="BPEU01000015">
    <property type="protein sequence ID" value="GIU41525.1"/>
    <property type="molecule type" value="Genomic_DNA"/>
</dbReference>
<evidence type="ECO:0000259" key="4">
    <source>
        <dbReference type="Pfam" id="PF16113"/>
    </source>
</evidence>
<dbReference type="GO" id="GO:0005829">
    <property type="term" value="C:cytosol"/>
    <property type="evidence" value="ECO:0007669"/>
    <property type="project" value="TreeGrafter"/>
</dbReference>
<reference evidence="6 7" key="1">
    <citation type="submission" date="2016-07" db="EMBL/GenBank/DDBJ databases">
        <title>Whole-genome of two Shewanella species isolated from a digestive organ of sea cucumber Apostichopus japonicus Selenka 1867.</title>
        <authorList>
            <person name="Hong H.-H."/>
            <person name="Choi H."/>
            <person name="Cheon S."/>
            <person name="Oh J.-S."/>
            <person name="Lee H.-G."/>
            <person name="Park C."/>
        </authorList>
    </citation>
    <scope>NUCLEOTIDE SEQUENCE [LARGE SCALE GENOMIC DNA]</scope>
    <source>
        <strain evidence="6 7">CSB03KR</strain>
    </source>
</reference>
<evidence type="ECO:0000313" key="5">
    <source>
        <dbReference type="EMBL" id="GIU41525.1"/>
    </source>
</evidence>
<comment type="catalytic activity">
    <reaction evidence="1">
        <text>3-hydroxy-2-methylpropanoyl-CoA + H2O = 3-hydroxy-2-methylpropanoate + CoA + H(+)</text>
        <dbReference type="Rhea" id="RHEA:20888"/>
        <dbReference type="ChEBI" id="CHEBI:11805"/>
        <dbReference type="ChEBI" id="CHEBI:15377"/>
        <dbReference type="ChEBI" id="CHEBI:15378"/>
        <dbReference type="ChEBI" id="CHEBI:57287"/>
        <dbReference type="ChEBI" id="CHEBI:57340"/>
        <dbReference type="EC" id="3.1.2.4"/>
    </reaction>
</comment>
<dbReference type="Pfam" id="PF16113">
    <property type="entry name" value="ECH_2"/>
    <property type="match status" value="1"/>
</dbReference>
<dbReference type="Proteomes" id="UP000095230">
    <property type="component" value="Unassembled WGS sequence"/>
</dbReference>
<feature type="domain" description="Enoyl-CoA hydratase/isomerase" evidence="4">
    <location>
        <begin position="22"/>
        <end position="360"/>
    </location>
</feature>
<dbReference type="RefSeq" id="WP_069670012.1">
    <property type="nucleotide sequence ID" value="NZ_BPEU01000015.1"/>
</dbReference>
<dbReference type="InterPro" id="IPR029045">
    <property type="entry name" value="ClpP/crotonase-like_dom_sf"/>
</dbReference>
<dbReference type="CDD" id="cd06558">
    <property type="entry name" value="crotonase-like"/>
    <property type="match status" value="1"/>
</dbReference>
<dbReference type="Gene3D" id="3.90.226.10">
    <property type="entry name" value="2-enoyl-CoA Hydratase, Chain A, domain 1"/>
    <property type="match status" value="1"/>
</dbReference>
<proteinExistence type="predicted"/>
<evidence type="ECO:0000256" key="3">
    <source>
        <dbReference type="ARBA" id="ARBA00022801"/>
    </source>
</evidence>
<dbReference type="GO" id="GO:0006574">
    <property type="term" value="P:L-valine catabolic process"/>
    <property type="evidence" value="ECO:0007669"/>
    <property type="project" value="TreeGrafter"/>
</dbReference>
<gene>
    <name evidence="5" type="primary">ivdE</name>
    <name evidence="6" type="ORF">BEL05_16965</name>
    <name evidence="5" type="ORF">TUM3794_22720</name>
</gene>
<name>A0A1E5IZF1_SHECO</name>